<evidence type="ECO:0000313" key="5">
    <source>
        <dbReference type="EMBL" id="KAK4092091.1"/>
    </source>
</evidence>
<dbReference type="EMBL" id="JAWRVI010000009">
    <property type="protein sequence ID" value="KAK4092091.1"/>
    <property type="molecule type" value="Genomic_DNA"/>
</dbReference>
<dbReference type="Gene3D" id="3.40.50.300">
    <property type="entry name" value="P-loop containing nucleotide triphosphate hydrolases"/>
    <property type="match status" value="1"/>
</dbReference>
<dbReference type="InterPro" id="IPR027417">
    <property type="entry name" value="P-loop_NTPase"/>
</dbReference>
<feature type="compositionally biased region" description="Gly residues" evidence="3">
    <location>
        <begin position="64"/>
        <end position="74"/>
    </location>
</feature>
<accession>A0ABR0C7N0</accession>
<sequence>MAQPGRQPSDELDGRVRQSCAALVQRGRLLAGFDGGLAWPGLADDAAGDVTAWASAGQHSYCTGGGEGLEGPGGKWPRHHVSPDDDDVPPRPAPHSLYAPPWRARLPPRHPTRKHYLSEHNASPVTKAANRPGNLFGLRAAVPSQAAWQERKKCFARGDPLGAIRHAFQHQHHHAGIRFLASCKQNSASQARQVGRGSPQHGEQAGFSRCGSGSCGSAATTGWAPDWPGNIHCSADADILSSQPNSLRTALHNPNAETGCLAGARNPPFPTYLLPSSDAESWLTHPTPSMPGDRPPSTAGTAFPTSWSPADLGDEAEPTTRQSVKFDQRDIAEYATFTIQERRRQQDKSANWPPSLLGANAVPVSVPLETLERTQSTLDLHAMMGHSIYMVKRRRRLDGSRRATGLPWTFDVDDEFPIRPYTLARIIDWHHKRGLVDHGNDETRAAVEDFVEELKFGGRGAALHALMTTLRNGRGASAYANAHPEDFHGIDDLVMQTMKLDMASAATPPPPDVGWEEVCAKYGLDPRHLSLYPNQGVQPLTPHQVADLDILMHRVEAGLSIMLSNDSGLGKTRELYALVVLHTRLLEKKRTYDSTVAFKPSLIISTVPKIEQTAQESTHFPDITLFVYYCDSGPSGSAQNTRHVGNLGSILEKLDPADPKTGRTVILTTYQTLQLTEVSVSESPFVFRQKVQPQACRPQGHDGTSEDDADERAVALRYETDQEVLWRCQNTPRVSNPRSESLPRALSGTYPWHSVMFVEAGDVPESDGISTKYSLRNPGLNNQQFEFLIVDEAHVACQLNGACNNTLRLFNWEKLLWVTGMVLTRSLREILSPTYLMSQKLGFTVSDWHTLGLGDLQLLFHPAYDPTALTNDIDGLRCGGLLHPKSPFMGEIDGHVCKRLWDEHGVRAWMINTYLINEVGEARGWGFQVGANVIRPLLDMLSLRRTFKTPITLPTGKTVCPARQLPPMTVLTEEVAFPEDNAHVVRAHGSDMAESFLSCGGSGSLSLAAHRIGQYVAHDFRALQLIIQQDSCLDVFGPNLEESARFLRQLRAGVATMPSHTHTGERLDNNDESPPVTDPDNLEDIRKLVENAPCGFASYYVNIAKLDFGFPPCIDKGMFLELMLSTSPVMTRACRLIVRHVLGRNERVLIVVETDFLQELLITVCDDLLSLRVNTCRAKDRAHDTLKQVREFNDPDSGSQVFIANMSVLSTGVNLHTCCHLGITVSFAQNANLMRQVHYLLHRLGQTKQVTWHAIKAIDSFHDHQELHCVAKLASQLAAELDLQTGFGDGIEEVIVFECMRAYYHHSFNRLAWVLLKPSDPTGFRYYADNTIKLGHALSIIAKMAISTEGKEHRAYFLRDIGRYLVQTLTEWVSDKPVEDLYRTSLATGAELWENEEADKEITQVLEQVRARCEEDEAEEEARQTHLALQKERTRRRDAFKDPNFMFGHDWEVEDDFWATEE</sequence>
<reference evidence="5 6" key="1">
    <citation type="journal article" date="2024" name="Microbiol. Resour. Announc.">
        <title>Genome annotations for the ascomycete fungi Trichoderma harzianum, Trichoderma aggressivum, and Purpureocillium lilacinum.</title>
        <authorList>
            <person name="Beijen E.P.W."/>
            <person name="Ohm R.A."/>
        </authorList>
    </citation>
    <scope>NUCLEOTIDE SEQUENCE [LARGE SCALE GENOMIC DNA]</scope>
    <source>
        <strain evidence="5 6">CBS 150709</strain>
    </source>
</reference>
<feature type="region of interest" description="Disordered" evidence="3">
    <location>
        <begin position="64"/>
        <end position="89"/>
    </location>
</feature>
<evidence type="ECO:0000256" key="2">
    <source>
        <dbReference type="ARBA" id="ARBA00022840"/>
    </source>
</evidence>
<dbReference type="PANTHER" id="PTHR10799">
    <property type="entry name" value="SNF2/RAD54 HELICASE FAMILY"/>
    <property type="match status" value="1"/>
</dbReference>
<keyword evidence="6" id="KW-1185">Reference proteome</keyword>
<proteinExistence type="predicted"/>
<gene>
    <name evidence="5" type="ORF">Purlil1_3344</name>
</gene>
<dbReference type="InterPro" id="IPR038718">
    <property type="entry name" value="SNF2-like_sf"/>
</dbReference>
<evidence type="ECO:0000259" key="4">
    <source>
        <dbReference type="Pfam" id="PF00176"/>
    </source>
</evidence>
<dbReference type="InterPro" id="IPR000330">
    <property type="entry name" value="SNF2_N"/>
</dbReference>
<dbReference type="Gene3D" id="3.40.50.10810">
    <property type="entry name" value="Tandem AAA-ATPase domain"/>
    <property type="match status" value="1"/>
</dbReference>
<evidence type="ECO:0000256" key="1">
    <source>
        <dbReference type="ARBA" id="ARBA00022741"/>
    </source>
</evidence>
<feature type="compositionally biased region" description="Polar residues" evidence="3">
    <location>
        <begin position="298"/>
        <end position="308"/>
    </location>
</feature>
<feature type="region of interest" description="Disordered" evidence="3">
    <location>
        <begin position="1059"/>
        <end position="1081"/>
    </location>
</feature>
<dbReference type="SUPFAM" id="SSF52540">
    <property type="entry name" value="P-loop containing nucleoside triphosphate hydrolases"/>
    <property type="match status" value="2"/>
</dbReference>
<comment type="caution">
    <text evidence="5">The sequence shown here is derived from an EMBL/GenBank/DDBJ whole genome shotgun (WGS) entry which is preliminary data.</text>
</comment>
<protein>
    <recommendedName>
        <fullName evidence="4">SNF2 N-terminal domain-containing protein</fullName>
    </recommendedName>
</protein>
<keyword evidence="2" id="KW-0067">ATP-binding</keyword>
<evidence type="ECO:0000256" key="3">
    <source>
        <dbReference type="SAM" id="MobiDB-lite"/>
    </source>
</evidence>
<evidence type="ECO:0000313" key="6">
    <source>
        <dbReference type="Proteomes" id="UP001287286"/>
    </source>
</evidence>
<name>A0ABR0C7N0_PURLI</name>
<keyword evidence="1" id="KW-0547">Nucleotide-binding</keyword>
<dbReference type="Pfam" id="PF00176">
    <property type="entry name" value="SNF2-rel_dom"/>
    <property type="match status" value="1"/>
</dbReference>
<feature type="domain" description="SNF2 N-terminal" evidence="4">
    <location>
        <begin position="543"/>
        <end position="831"/>
    </location>
</feature>
<organism evidence="5 6">
    <name type="scientific">Purpureocillium lilacinum</name>
    <name type="common">Paecilomyces lilacinus</name>
    <dbReference type="NCBI Taxonomy" id="33203"/>
    <lineage>
        <taxon>Eukaryota</taxon>
        <taxon>Fungi</taxon>
        <taxon>Dikarya</taxon>
        <taxon>Ascomycota</taxon>
        <taxon>Pezizomycotina</taxon>
        <taxon>Sordariomycetes</taxon>
        <taxon>Hypocreomycetidae</taxon>
        <taxon>Hypocreales</taxon>
        <taxon>Ophiocordycipitaceae</taxon>
        <taxon>Purpureocillium</taxon>
    </lineage>
</organism>
<dbReference type="Proteomes" id="UP001287286">
    <property type="component" value="Unassembled WGS sequence"/>
</dbReference>
<feature type="region of interest" description="Disordered" evidence="3">
    <location>
        <begin position="271"/>
        <end position="323"/>
    </location>
</feature>